<keyword evidence="1" id="KW-0812">Transmembrane</keyword>
<name>A0A246JLB6_9BURK</name>
<organism evidence="2 3">
    <name type="scientific">Roseateles aquatilis</name>
    <dbReference type="NCBI Taxonomy" id="431061"/>
    <lineage>
        <taxon>Bacteria</taxon>
        <taxon>Pseudomonadati</taxon>
        <taxon>Pseudomonadota</taxon>
        <taxon>Betaproteobacteria</taxon>
        <taxon>Burkholderiales</taxon>
        <taxon>Sphaerotilaceae</taxon>
        <taxon>Roseateles</taxon>
    </lineage>
</organism>
<dbReference type="PANTHER" id="PTHR38602">
    <property type="entry name" value="INNER MEMBRANE PROTEIN-RELATED"/>
    <property type="match status" value="1"/>
</dbReference>
<evidence type="ECO:0000313" key="2">
    <source>
        <dbReference type="EMBL" id="OWQ93293.1"/>
    </source>
</evidence>
<accession>A0A246JLB6</accession>
<protein>
    <submittedName>
        <fullName evidence="2">DUF2065 domain-containing protein</fullName>
    </submittedName>
</protein>
<keyword evidence="3" id="KW-1185">Reference proteome</keyword>
<feature type="transmembrane region" description="Helical" evidence="1">
    <location>
        <begin position="43"/>
        <end position="62"/>
    </location>
</feature>
<dbReference type="RefSeq" id="WP_088382441.1">
    <property type="nucleotide sequence ID" value="NZ_NIOF01000001.1"/>
</dbReference>
<dbReference type="PANTHER" id="PTHR38602:SF1">
    <property type="entry name" value="INNER MEMBRANE PROTEIN"/>
    <property type="match status" value="1"/>
</dbReference>
<keyword evidence="1" id="KW-0472">Membrane</keyword>
<reference evidence="2 3" key="1">
    <citation type="journal article" date="2008" name="Int. J. Syst. Evol. Microbiol.">
        <title>Description of Roseateles aquatilis sp. nov. and Roseateles terrae sp. nov., in the class Betaproteobacteria, and emended description of the genus Roseateles.</title>
        <authorList>
            <person name="Gomila M."/>
            <person name="Bowien B."/>
            <person name="Falsen E."/>
            <person name="Moore E.R."/>
            <person name="Lalucat J."/>
        </authorList>
    </citation>
    <scope>NUCLEOTIDE SEQUENCE [LARGE SCALE GENOMIC DNA]</scope>
    <source>
        <strain evidence="2 3">CCUG 48205</strain>
    </source>
</reference>
<keyword evidence="1" id="KW-1133">Transmembrane helix</keyword>
<dbReference type="InterPro" id="IPR019201">
    <property type="entry name" value="DUF2065"/>
</dbReference>
<feature type="transmembrane region" description="Helical" evidence="1">
    <location>
        <begin position="6"/>
        <end position="23"/>
    </location>
</feature>
<evidence type="ECO:0000313" key="3">
    <source>
        <dbReference type="Proteomes" id="UP000197468"/>
    </source>
</evidence>
<gene>
    <name evidence="2" type="ORF">CDN99_02055</name>
</gene>
<evidence type="ECO:0000256" key="1">
    <source>
        <dbReference type="SAM" id="Phobius"/>
    </source>
</evidence>
<sequence>MSGDNWLVALALLLVMEGLMPFLNPVAWRKLFAKLLAMSDGQLRFLGLASVLCGGLLLMLVWH</sequence>
<dbReference type="OrthoDB" id="9182237at2"/>
<comment type="caution">
    <text evidence="2">The sequence shown here is derived from an EMBL/GenBank/DDBJ whole genome shotgun (WGS) entry which is preliminary data.</text>
</comment>
<dbReference type="Pfam" id="PF09838">
    <property type="entry name" value="DUF2065"/>
    <property type="match status" value="1"/>
</dbReference>
<dbReference type="AlphaFoldDB" id="A0A246JLB6"/>
<proteinExistence type="predicted"/>
<dbReference type="EMBL" id="NIOF01000001">
    <property type="protein sequence ID" value="OWQ93293.1"/>
    <property type="molecule type" value="Genomic_DNA"/>
</dbReference>
<dbReference type="Proteomes" id="UP000197468">
    <property type="component" value="Unassembled WGS sequence"/>
</dbReference>